<comment type="caution">
    <text evidence="8">The sequence shown here is derived from an EMBL/GenBank/DDBJ whole genome shotgun (WGS) entry which is preliminary data.</text>
</comment>
<dbReference type="InterPro" id="IPR013154">
    <property type="entry name" value="ADH-like_N"/>
</dbReference>
<feature type="domain" description="Alcohol dehydrogenase-like N-terminal" evidence="7">
    <location>
        <begin position="36"/>
        <end position="156"/>
    </location>
</feature>
<dbReference type="SUPFAM" id="SSF51735">
    <property type="entry name" value="NAD(P)-binding Rossmann-fold domains"/>
    <property type="match status" value="1"/>
</dbReference>
<dbReference type="Proteomes" id="UP001143543">
    <property type="component" value="Unassembled WGS sequence"/>
</dbReference>
<dbReference type="SUPFAM" id="SSF50129">
    <property type="entry name" value="GroES-like"/>
    <property type="match status" value="1"/>
</dbReference>
<dbReference type="PANTHER" id="PTHR42683">
    <property type="entry name" value="ALDEHYDE REDUCTASE"/>
    <property type="match status" value="1"/>
</dbReference>
<dbReference type="Pfam" id="PF00107">
    <property type="entry name" value="ADH_zinc_N"/>
    <property type="match status" value="1"/>
</dbReference>
<evidence type="ECO:0000256" key="4">
    <source>
        <dbReference type="ARBA" id="ARBA00023002"/>
    </source>
</evidence>
<evidence type="ECO:0000256" key="1">
    <source>
        <dbReference type="ARBA" id="ARBA00001947"/>
    </source>
</evidence>
<comment type="cofactor">
    <cofactor evidence="1 5">
        <name>Zn(2+)</name>
        <dbReference type="ChEBI" id="CHEBI:29105"/>
    </cofactor>
</comment>
<keyword evidence="2 5" id="KW-0479">Metal-binding</keyword>
<proteinExistence type="inferred from homology"/>
<dbReference type="InterPro" id="IPR002328">
    <property type="entry name" value="ADH_Zn_CS"/>
</dbReference>
<dbReference type="PROSITE" id="PS00059">
    <property type="entry name" value="ADH_ZINC"/>
    <property type="match status" value="1"/>
</dbReference>
<dbReference type="InterPro" id="IPR013149">
    <property type="entry name" value="ADH-like_C"/>
</dbReference>
<dbReference type="InterPro" id="IPR047109">
    <property type="entry name" value="CAD-like"/>
</dbReference>
<dbReference type="EMBL" id="BRVO01000001">
    <property type="protein sequence ID" value="GLB47963.1"/>
    <property type="molecule type" value="Genomic_DNA"/>
</dbReference>
<keyword evidence="9" id="KW-1185">Reference proteome</keyword>
<accession>A0ABQ5MF04</accession>
<evidence type="ECO:0000256" key="2">
    <source>
        <dbReference type="ARBA" id="ARBA00022723"/>
    </source>
</evidence>
<dbReference type="Gene3D" id="3.90.180.10">
    <property type="entry name" value="Medium-chain alcohol dehydrogenases, catalytic domain"/>
    <property type="match status" value="1"/>
</dbReference>
<keyword evidence="3 5" id="KW-0862">Zinc</keyword>
<evidence type="ECO:0000256" key="3">
    <source>
        <dbReference type="ARBA" id="ARBA00022833"/>
    </source>
</evidence>
<comment type="similarity">
    <text evidence="5">Belongs to the zinc-containing alcohol dehydrogenase family.</text>
</comment>
<dbReference type="InterPro" id="IPR036291">
    <property type="entry name" value="NAD(P)-bd_dom_sf"/>
</dbReference>
<evidence type="ECO:0000313" key="9">
    <source>
        <dbReference type="Proteomes" id="UP001143543"/>
    </source>
</evidence>
<evidence type="ECO:0000256" key="5">
    <source>
        <dbReference type="RuleBase" id="RU361277"/>
    </source>
</evidence>
<organism evidence="8 9">
    <name type="scientific">Neptunitalea lumnitzerae</name>
    <dbReference type="NCBI Taxonomy" id="2965509"/>
    <lineage>
        <taxon>Bacteria</taxon>
        <taxon>Pseudomonadati</taxon>
        <taxon>Bacteroidota</taxon>
        <taxon>Flavobacteriia</taxon>
        <taxon>Flavobacteriales</taxon>
        <taxon>Flavobacteriaceae</taxon>
        <taxon>Neptunitalea</taxon>
    </lineage>
</organism>
<evidence type="ECO:0000313" key="8">
    <source>
        <dbReference type="EMBL" id="GLB47963.1"/>
    </source>
</evidence>
<sequence>MVFALMGQNRIPAKGIAAMNNQGDFEIYDFDRHELGDTDILMEITYASICHSDIHHVKEEWGAEEYPMVPGHEMVGRVTKIGKNVTAFKVGDYAGVGCMINSCGTCKYCKAHMEQYCPKVVMTYHAHDPFHNNEITQGGYSSNMVVSQDFAIKIPKNAEMDKVAPLLCAGITTYSPINYVDVKKGDKVAVAGYGGLGHMAVQYMVARGANVTVFDITEEKRADALAMGAVKFVNVNNAEELKGLDNTMSFVISTIPANYDPNMYLKMLDLDGQFCIVGLPAMANMPVLSIDKFIWKGNRKVFGSQIGGIKETQEMVNYSVKHNIYPEVEKIPATPKAVEEAYENVLDGKVKFRYVIDMSTL</sequence>
<evidence type="ECO:0000259" key="6">
    <source>
        <dbReference type="Pfam" id="PF00107"/>
    </source>
</evidence>
<protein>
    <submittedName>
        <fullName evidence="8">NADP-dependent alcohol dehydrogenase</fullName>
    </submittedName>
</protein>
<gene>
    <name evidence="8" type="ORF">Y10_03310</name>
</gene>
<keyword evidence="4" id="KW-0560">Oxidoreductase</keyword>
<dbReference type="Gene3D" id="3.40.50.720">
    <property type="entry name" value="NAD(P)-binding Rossmann-like Domain"/>
    <property type="match status" value="1"/>
</dbReference>
<reference evidence="8" key="1">
    <citation type="submission" date="2022-07" db="EMBL/GenBank/DDBJ databases">
        <title>Taxonomy of Novel Oxalotrophic and Methylotrophic Bacteria.</title>
        <authorList>
            <person name="Sahin N."/>
            <person name="Tani A."/>
        </authorList>
    </citation>
    <scope>NUCLEOTIDE SEQUENCE</scope>
    <source>
        <strain evidence="8">Y10</strain>
    </source>
</reference>
<name>A0ABQ5MF04_9FLAO</name>
<dbReference type="InterPro" id="IPR011032">
    <property type="entry name" value="GroES-like_sf"/>
</dbReference>
<feature type="domain" description="Alcohol dehydrogenase-like C-terminal" evidence="6">
    <location>
        <begin position="195"/>
        <end position="317"/>
    </location>
</feature>
<evidence type="ECO:0000259" key="7">
    <source>
        <dbReference type="Pfam" id="PF08240"/>
    </source>
</evidence>
<dbReference type="CDD" id="cd05283">
    <property type="entry name" value="CAD1"/>
    <property type="match status" value="1"/>
</dbReference>
<dbReference type="Pfam" id="PF08240">
    <property type="entry name" value="ADH_N"/>
    <property type="match status" value="1"/>
</dbReference>